<gene>
    <name evidence="1" type="ORF">UT23_C0008G0045</name>
</gene>
<evidence type="ECO:0000313" key="2">
    <source>
        <dbReference type="Proteomes" id="UP000034325"/>
    </source>
</evidence>
<protein>
    <submittedName>
        <fullName evidence="1">Galactosyltransferase-related protein</fullName>
    </submittedName>
</protein>
<proteinExistence type="predicted"/>
<name>A0A0G0M382_9BACT</name>
<organism evidence="1 2">
    <name type="scientific">Candidatus Woesebacteria bacterium GW2011_GWA1_39_12</name>
    <dbReference type="NCBI Taxonomy" id="1618549"/>
    <lineage>
        <taxon>Bacteria</taxon>
        <taxon>Candidatus Woeseibacteriota</taxon>
    </lineage>
</organism>
<dbReference type="SUPFAM" id="SSF53335">
    <property type="entry name" value="S-adenosyl-L-methionine-dependent methyltransferases"/>
    <property type="match status" value="1"/>
</dbReference>
<evidence type="ECO:0000313" key="1">
    <source>
        <dbReference type="EMBL" id="KKQ97772.1"/>
    </source>
</evidence>
<reference evidence="1 2" key="1">
    <citation type="journal article" date="2015" name="Nature">
        <title>rRNA introns, odd ribosomes, and small enigmatic genomes across a large radiation of phyla.</title>
        <authorList>
            <person name="Brown C.T."/>
            <person name="Hug L.A."/>
            <person name="Thomas B.C."/>
            <person name="Sharon I."/>
            <person name="Castelle C.J."/>
            <person name="Singh A."/>
            <person name="Wilkins M.J."/>
            <person name="Williams K.H."/>
            <person name="Banfield J.F."/>
        </authorList>
    </citation>
    <scope>NUCLEOTIDE SEQUENCE [LARGE SCALE GENOMIC DNA]</scope>
</reference>
<dbReference type="CDD" id="cd02440">
    <property type="entry name" value="AdoMet_MTases"/>
    <property type="match status" value="1"/>
</dbReference>
<keyword evidence="1" id="KW-0328">Glycosyltransferase</keyword>
<dbReference type="AlphaFoldDB" id="A0A0G0M382"/>
<dbReference type="EMBL" id="LBWA01000008">
    <property type="protein sequence ID" value="KKQ97772.1"/>
    <property type="molecule type" value="Genomic_DNA"/>
</dbReference>
<accession>A0A0G0M382</accession>
<dbReference type="Gene3D" id="3.40.50.150">
    <property type="entry name" value="Vaccinia Virus protein VP39"/>
    <property type="match status" value="1"/>
</dbReference>
<dbReference type="Proteomes" id="UP000034325">
    <property type="component" value="Unassembled WGS sequence"/>
</dbReference>
<dbReference type="InterPro" id="IPR029063">
    <property type="entry name" value="SAM-dependent_MTases_sf"/>
</dbReference>
<sequence length="243" mass="27950">MKKLYERYHSDRKSQRRIIGENDFTYRSMIYFIRKYVHLKDKVLDIGCGVGTIDFYLAKRGCNIVGVDISRQAILAAMKDSKNFKLNQHIKFIVKDFTKVVINEKFNVVICSEVLEHLKQDKLAVEKIIDLLIKGGVVIASSPSKRAPLYKIGVLNKFDLKVGHVRRYTEASFKKLFERAGFKVLEVNKTEGVFRNFLFVSSVGGILLRVLNKWPVSEVVTFLDNMTVPFFGESNIYLVAEKK</sequence>
<dbReference type="Pfam" id="PF13489">
    <property type="entry name" value="Methyltransf_23"/>
    <property type="match status" value="1"/>
</dbReference>
<keyword evidence="1" id="KW-0808">Transferase</keyword>
<comment type="caution">
    <text evidence="1">The sequence shown here is derived from an EMBL/GenBank/DDBJ whole genome shotgun (WGS) entry which is preliminary data.</text>
</comment>
<dbReference type="GO" id="GO:0016757">
    <property type="term" value="F:glycosyltransferase activity"/>
    <property type="evidence" value="ECO:0007669"/>
    <property type="project" value="UniProtKB-KW"/>
</dbReference>
<dbReference type="PANTHER" id="PTHR43861">
    <property type="entry name" value="TRANS-ACONITATE 2-METHYLTRANSFERASE-RELATED"/>
    <property type="match status" value="1"/>
</dbReference>